<dbReference type="SUPFAM" id="SSF54593">
    <property type="entry name" value="Glyoxalase/Bleomycin resistance protein/Dihydroxybiphenyl dioxygenase"/>
    <property type="match status" value="2"/>
</dbReference>
<evidence type="ECO:0000313" key="2">
    <source>
        <dbReference type="EMBL" id="OBZ95297.1"/>
    </source>
</evidence>
<dbReference type="InterPro" id="IPR029068">
    <property type="entry name" value="Glyas_Bleomycin-R_OHBP_Dase"/>
</dbReference>
<comment type="caution">
    <text evidence="2">The sequence shown here is derived from an EMBL/GenBank/DDBJ whole genome shotgun (WGS) entry which is preliminary data.</text>
</comment>
<dbReference type="InterPro" id="IPR052164">
    <property type="entry name" value="Anthracycline_SecMetBiosynth"/>
</dbReference>
<feature type="domain" description="VOC" evidence="1">
    <location>
        <begin position="140"/>
        <end position="256"/>
    </location>
</feature>
<dbReference type="PANTHER" id="PTHR33993:SF14">
    <property type="entry name" value="GB|AAF24581.1"/>
    <property type="match status" value="1"/>
</dbReference>
<organism evidence="2 3">
    <name type="scientific">Pararhizobium polonicum</name>
    <dbReference type="NCBI Taxonomy" id="1612624"/>
    <lineage>
        <taxon>Bacteria</taxon>
        <taxon>Pseudomonadati</taxon>
        <taxon>Pseudomonadota</taxon>
        <taxon>Alphaproteobacteria</taxon>
        <taxon>Hyphomicrobiales</taxon>
        <taxon>Rhizobiaceae</taxon>
        <taxon>Rhizobium/Agrobacterium group</taxon>
        <taxon>Pararhizobium</taxon>
    </lineage>
</organism>
<dbReference type="Gene3D" id="3.10.180.10">
    <property type="entry name" value="2,3-Dihydroxybiphenyl 1,2-Dioxygenase, domain 1"/>
    <property type="match status" value="2"/>
</dbReference>
<proteinExistence type="predicted"/>
<evidence type="ECO:0000259" key="1">
    <source>
        <dbReference type="PROSITE" id="PS51819"/>
    </source>
</evidence>
<evidence type="ECO:0000313" key="3">
    <source>
        <dbReference type="Proteomes" id="UP000093111"/>
    </source>
</evidence>
<dbReference type="Pfam" id="PF00903">
    <property type="entry name" value="Glyoxalase"/>
    <property type="match status" value="2"/>
</dbReference>
<dbReference type="Proteomes" id="UP000093111">
    <property type="component" value="Unassembled WGS sequence"/>
</dbReference>
<dbReference type="RefSeq" id="WP_068954348.1">
    <property type="nucleotide sequence ID" value="NZ_LGLV01000007.1"/>
</dbReference>
<dbReference type="OrthoDB" id="9793039at2"/>
<protein>
    <submittedName>
        <fullName evidence="2">Glyoxalase</fullName>
    </submittedName>
</protein>
<reference evidence="2 3" key="1">
    <citation type="journal article" date="2016" name="Syst. Appl. Microbiol.">
        <title>Pararhizobium polonicum sp. nov. isolated from tumors on stone fruit rootstocks.</title>
        <authorList>
            <person name="Pulawska J."/>
            <person name="Kuzmanovic N."/>
            <person name="Willems A."/>
            <person name="Pothier J.F."/>
        </authorList>
    </citation>
    <scope>NUCLEOTIDE SEQUENCE [LARGE SCALE GENOMIC DNA]</scope>
    <source>
        <strain evidence="2 3">F5.1</strain>
    </source>
</reference>
<keyword evidence="3" id="KW-1185">Reference proteome</keyword>
<dbReference type="STRING" id="1612624.ADU59_11970"/>
<dbReference type="InterPro" id="IPR037523">
    <property type="entry name" value="VOC_core"/>
</dbReference>
<feature type="domain" description="VOC" evidence="1">
    <location>
        <begin position="7"/>
        <end position="124"/>
    </location>
</feature>
<dbReference type="EMBL" id="LGLV01000007">
    <property type="protein sequence ID" value="OBZ95297.1"/>
    <property type="molecule type" value="Genomic_DNA"/>
</dbReference>
<dbReference type="AlphaFoldDB" id="A0A1C7P240"/>
<dbReference type="PROSITE" id="PS51819">
    <property type="entry name" value="VOC"/>
    <property type="match status" value="2"/>
</dbReference>
<dbReference type="InterPro" id="IPR004360">
    <property type="entry name" value="Glyas_Fos-R_dOase_dom"/>
</dbReference>
<sequence>MSDKHGAFVWYELMTTDTTAAAAFYDDVVGWTSADSGMPGANYTLFKTDGVRIAGLMTIPDNALKMGIPPAWLGYVGVDDVDAAAGKIGELGGTVHRQPEDIPGIGRFAVVADPHGAVFALFKGDGSDDMPEIAQNANGNIGWHELMAGDLATDLPFYQEMFGWKKDEGIDMGEMGTYQLFAHNGAQIGGMMTKPAAIPAPPYWGFYFNVEALDASIARATAKGGKVVNGPMEVPGGAWVVNCVDPQGAYFNLVSMKR</sequence>
<gene>
    <name evidence="2" type="ORF">ADU59_11970</name>
</gene>
<dbReference type="PATRIC" id="fig|1612624.7.peg.4281"/>
<name>A0A1C7P240_9HYPH</name>
<dbReference type="CDD" id="cd07247">
    <property type="entry name" value="SgaA_N_like"/>
    <property type="match status" value="2"/>
</dbReference>
<accession>A0A1C7P240</accession>
<dbReference type="PANTHER" id="PTHR33993">
    <property type="entry name" value="GLYOXALASE-RELATED"/>
    <property type="match status" value="1"/>
</dbReference>